<sequence length="96" mass="10795">MEFGDNPGFIAVCHCNHEVEEESEIEASIDSQPEISIDEKLVATIDNELETPIDSDHANEINDFPEGSINSWENDYYQPSFVVNTATPSKRKMSTM</sequence>
<reference evidence="2 3" key="3">
    <citation type="journal article" date="2020" name="BMC Genomics">
        <title>Intraspecific diversification of the crop wild relative Brassica cretica Lam. using demographic model selection.</title>
        <authorList>
            <person name="Kioukis A."/>
            <person name="Michalopoulou V.A."/>
            <person name="Briers L."/>
            <person name="Pirintsos S."/>
            <person name="Studholme D.J."/>
            <person name="Pavlidis P."/>
            <person name="Sarris P.F."/>
        </authorList>
    </citation>
    <scope>NUCLEOTIDE SEQUENCE [LARGE SCALE GENOMIC DNA]</scope>
    <source>
        <strain evidence="3">cv. PFS-1207/04</strain>
        <strain evidence="2">PFS-1207/04</strain>
    </source>
</reference>
<dbReference type="Proteomes" id="UP000266723">
    <property type="component" value="Unassembled WGS sequence"/>
</dbReference>
<accession>A0A3N6S6J7</accession>
<keyword evidence="3" id="KW-1185">Reference proteome</keyword>
<protein>
    <submittedName>
        <fullName evidence="1">Uncharacterized protein</fullName>
    </submittedName>
</protein>
<organism evidence="1">
    <name type="scientific">Brassica cretica</name>
    <name type="common">Mustard</name>
    <dbReference type="NCBI Taxonomy" id="69181"/>
    <lineage>
        <taxon>Eukaryota</taxon>
        <taxon>Viridiplantae</taxon>
        <taxon>Streptophyta</taxon>
        <taxon>Embryophyta</taxon>
        <taxon>Tracheophyta</taxon>
        <taxon>Spermatophyta</taxon>
        <taxon>Magnoliopsida</taxon>
        <taxon>eudicotyledons</taxon>
        <taxon>Gunneridae</taxon>
        <taxon>Pentapetalae</taxon>
        <taxon>rosids</taxon>
        <taxon>malvids</taxon>
        <taxon>Brassicales</taxon>
        <taxon>Brassicaceae</taxon>
        <taxon>Brassiceae</taxon>
        <taxon>Brassica</taxon>
    </lineage>
</organism>
<comment type="caution">
    <text evidence="1">The sequence shown here is derived from an EMBL/GenBank/DDBJ whole genome shotgun (WGS) entry which is preliminary data.</text>
</comment>
<dbReference type="AlphaFoldDB" id="A0A3N6S6J7"/>
<evidence type="ECO:0000313" key="1">
    <source>
        <dbReference type="EMBL" id="KAF2612527.1"/>
    </source>
</evidence>
<gene>
    <name evidence="2" type="ORF">DY000_02006782</name>
    <name evidence="1" type="ORF">F2Q70_00011493</name>
</gene>
<name>A0A3N6S6J7_BRACR</name>
<evidence type="ECO:0000313" key="3">
    <source>
        <dbReference type="Proteomes" id="UP000266723"/>
    </source>
</evidence>
<evidence type="ECO:0000313" key="2">
    <source>
        <dbReference type="EMBL" id="KAF3548643.1"/>
    </source>
</evidence>
<dbReference type="EMBL" id="QGKY02000089">
    <property type="protein sequence ID" value="KAF2612527.1"/>
    <property type="molecule type" value="Genomic_DNA"/>
</dbReference>
<reference evidence="1" key="1">
    <citation type="submission" date="2019-12" db="EMBL/GenBank/DDBJ databases">
        <title>Genome sequencing and annotation of Brassica cretica.</title>
        <authorList>
            <person name="Studholme D.J."/>
            <person name="Sarris P.F."/>
        </authorList>
    </citation>
    <scope>NUCLEOTIDE SEQUENCE</scope>
    <source>
        <strain evidence="1">PFS-102/07</strain>
        <tissue evidence="1">Leaf</tissue>
    </source>
</reference>
<reference evidence="2" key="2">
    <citation type="submission" date="2019-12" db="EMBL/GenBank/DDBJ databases">
        <authorList>
            <person name="Studholme D.J."/>
            <person name="Sarris P."/>
        </authorList>
    </citation>
    <scope>NUCLEOTIDE SEQUENCE</scope>
    <source>
        <strain evidence="2">PFS-1207/04</strain>
        <tissue evidence="2">Leaf</tissue>
    </source>
</reference>
<dbReference type="EMBL" id="QGKV02000832">
    <property type="protein sequence ID" value="KAF3548643.1"/>
    <property type="molecule type" value="Genomic_DNA"/>
</dbReference>
<proteinExistence type="predicted"/>